<evidence type="ECO:0000259" key="5">
    <source>
        <dbReference type="SMART" id="SM00644"/>
    </source>
</evidence>
<dbReference type="AlphaFoldDB" id="A0A1W7ABN8"/>
<evidence type="ECO:0000256" key="4">
    <source>
        <dbReference type="ARBA" id="ARBA00023316"/>
    </source>
</evidence>
<dbReference type="OrthoDB" id="2416895at2"/>
<dbReference type="InterPro" id="IPR003646">
    <property type="entry name" value="SH3-like_bac-type"/>
</dbReference>
<evidence type="ECO:0000256" key="2">
    <source>
        <dbReference type="ARBA" id="ARBA00011901"/>
    </source>
</evidence>
<dbReference type="Pfam" id="PF01510">
    <property type="entry name" value="Amidase_2"/>
    <property type="match status" value="1"/>
</dbReference>
<dbReference type="Pfam" id="PF08460">
    <property type="entry name" value="SH3_5"/>
    <property type="match status" value="1"/>
</dbReference>
<evidence type="ECO:0000256" key="3">
    <source>
        <dbReference type="ARBA" id="ARBA00022801"/>
    </source>
</evidence>
<dbReference type="GO" id="GO:0008745">
    <property type="term" value="F:N-acetylmuramoyl-L-alanine amidase activity"/>
    <property type="evidence" value="ECO:0007669"/>
    <property type="project" value="UniProtKB-EC"/>
</dbReference>
<name>A0A1W7ABN8_9STAP</name>
<dbReference type="Proteomes" id="UP000194154">
    <property type="component" value="Chromosome"/>
</dbReference>
<keyword evidence="7" id="KW-1185">Reference proteome</keyword>
<dbReference type="GO" id="GO:0071555">
    <property type="term" value="P:cell wall organization"/>
    <property type="evidence" value="ECO:0007669"/>
    <property type="project" value="UniProtKB-KW"/>
</dbReference>
<dbReference type="SUPFAM" id="SSF55846">
    <property type="entry name" value="N-acetylmuramoyl-L-alanine amidase-like"/>
    <property type="match status" value="1"/>
</dbReference>
<feature type="domain" description="N-acetylmuramoyl-L-alanine amidase" evidence="5">
    <location>
        <begin position="6"/>
        <end position="152"/>
    </location>
</feature>
<dbReference type="GO" id="GO:0009254">
    <property type="term" value="P:peptidoglycan turnover"/>
    <property type="evidence" value="ECO:0007669"/>
    <property type="project" value="TreeGrafter"/>
</dbReference>
<protein>
    <recommendedName>
        <fullName evidence="2">N-acetylmuramoyl-L-alanine amidase</fullName>
        <ecNumber evidence="2">3.5.1.28</ecNumber>
    </recommendedName>
</protein>
<dbReference type="STRING" id="1855823.MCCS_13860"/>
<evidence type="ECO:0000256" key="1">
    <source>
        <dbReference type="ARBA" id="ARBA00001561"/>
    </source>
</evidence>
<dbReference type="GO" id="GO:0009253">
    <property type="term" value="P:peptidoglycan catabolic process"/>
    <property type="evidence" value="ECO:0007669"/>
    <property type="project" value="InterPro"/>
</dbReference>
<dbReference type="PANTHER" id="PTHR30417">
    <property type="entry name" value="N-ACETYLMURAMOYL-L-ALANINE AMIDASE AMID"/>
    <property type="match status" value="1"/>
</dbReference>
<dbReference type="PANTHER" id="PTHR30417:SF1">
    <property type="entry name" value="N-ACETYLMURAMOYL-L-ALANINE AMIDASE AMID"/>
    <property type="match status" value="1"/>
</dbReference>
<comment type="catalytic activity">
    <reaction evidence="1">
        <text>Hydrolyzes the link between N-acetylmuramoyl residues and L-amino acid residues in certain cell-wall glycopeptides.</text>
        <dbReference type="EC" id="3.5.1.28"/>
    </reaction>
</comment>
<dbReference type="EC" id="3.5.1.28" evidence="2"/>
<proteinExistence type="predicted"/>
<keyword evidence="3 6" id="KW-0378">Hydrolase</keyword>
<dbReference type="Gene3D" id="3.40.80.10">
    <property type="entry name" value="Peptidoglycan recognition protein-like"/>
    <property type="match status" value="1"/>
</dbReference>
<sequence>MTQVITSIVNRNPGAMKPVGVVIHNDAGPLTGVGYKSFLANHPLENGFAHYYVSEGSILLAQYTNRIAWHTGNAWGNSNLIGFEVCQSMTASDAQFLRNEEETFKLVAEVMQSYNIPINEKTVWLHKELSPTACPHRSWDLHGKSVASVKRHFVERILYYANGGKAPVKTATVQKAPAKNTGGWQLNQYGTRWKNEKGTFINGSEPIQAYYVGPFAIAKNKAGKLPAKATVKYDEVMVQDGYVWVAYDANDGKRIYLPIRTHKNGVDGTLWGKIK</sequence>
<dbReference type="EMBL" id="CP021059">
    <property type="protein sequence ID" value="ARQ07027.1"/>
    <property type="molecule type" value="Genomic_DNA"/>
</dbReference>
<accession>A0A1W7ABN8</accession>
<dbReference type="Gene3D" id="2.30.30.40">
    <property type="entry name" value="SH3 Domains"/>
    <property type="match status" value="1"/>
</dbReference>
<evidence type="ECO:0000313" key="6">
    <source>
        <dbReference type="EMBL" id="ARQ07027.1"/>
    </source>
</evidence>
<organism evidence="6 7">
    <name type="scientific">Macrococcoides canis</name>
    <dbReference type="NCBI Taxonomy" id="1855823"/>
    <lineage>
        <taxon>Bacteria</taxon>
        <taxon>Bacillati</taxon>
        <taxon>Bacillota</taxon>
        <taxon>Bacilli</taxon>
        <taxon>Bacillales</taxon>
        <taxon>Staphylococcaceae</taxon>
        <taxon>Macrococcoides</taxon>
    </lineage>
</organism>
<keyword evidence="4" id="KW-0961">Cell wall biogenesis/degradation</keyword>
<dbReference type="SMART" id="SM00644">
    <property type="entry name" value="Ami_2"/>
    <property type="match status" value="1"/>
</dbReference>
<reference evidence="6 7" key="1">
    <citation type="journal article" date="2017" name="Int. J. Syst. Evol. Microbiol.">
        <title>Macrococcus canis sp. nov., a skin bacterium associated with infections in dogs.</title>
        <authorList>
            <person name="Gobeli Brawand S."/>
            <person name="Cotting K."/>
            <person name="Gomez-Sanz E."/>
            <person name="Collaud A."/>
            <person name="Thomann A."/>
            <person name="Brodard I."/>
            <person name="Rodriguez-Campos S."/>
            <person name="Strauss C."/>
            <person name="Perreten V."/>
        </authorList>
    </citation>
    <scope>NUCLEOTIDE SEQUENCE [LARGE SCALE GENOMIC DNA]</scope>
    <source>
        <strain evidence="6 7">KM45013</strain>
    </source>
</reference>
<dbReference type="CDD" id="cd06583">
    <property type="entry name" value="PGRP"/>
    <property type="match status" value="1"/>
</dbReference>
<dbReference type="InterPro" id="IPR036505">
    <property type="entry name" value="Amidase/PGRP_sf"/>
</dbReference>
<dbReference type="InterPro" id="IPR002502">
    <property type="entry name" value="Amidase_domain"/>
</dbReference>
<dbReference type="GeneID" id="35295506"/>
<evidence type="ECO:0000313" key="7">
    <source>
        <dbReference type="Proteomes" id="UP000194154"/>
    </source>
</evidence>
<dbReference type="RefSeq" id="WP_086042658.1">
    <property type="nucleotide sequence ID" value="NZ_CBCRZA010000002.1"/>
</dbReference>
<dbReference type="KEGG" id="mcak:MCCS_13860"/>
<gene>
    <name evidence="6" type="ORF">MCCS_13860</name>
</gene>
<dbReference type="InterPro" id="IPR051206">
    <property type="entry name" value="NAMLAA_amidase_2"/>
</dbReference>